<dbReference type="InterPro" id="IPR036967">
    <property type="entry name" value="Ribosomal_uS11_sf"/>
</dbReference>
<dbReference type="Gene3D" id="3.30.420.80">
    <property type="entry name" value="Ribosomal protein S11"/>
    <property type="match status" value="1"/>
</dbReference>
<name>A0A023X5C4_RUBRA</name>
<dbReference type="FunFam" id="3.30.420.80:FF:000010">
    <property type="entry name" value="30S ribosomal protein S11"/>
    <property type="match status" value="1"/>
</dbReference>
<dbReference type="EMBL" id="JAWXXX010000001">
    <property type="protein sequence ID" value="MDX5894603.1"/>
    <property type="molecule type" value="Genomic_DNA"/>
</dbReference>
<keyword evidence="3 6" id="KW-0694">RNA-binding</keyword>
<dbReference type="AlphaFoldDB" id="A0A023X5C4"/>
<dbReference type="GO" id="GO:0005840">
    <property type="term" value="C:ribosome"/>
    <property type="evidence" value="ECO:0007669"/>
    <property type="project" value="UniProtKB-KW"/>
</dbReference>
<dbReference type="Proteomes" id="UP001281130">
    <property type="component" value="Unassembled WGS sequence"/>
</dbReference>
<dbReference type="EMBL" id="CP007514">
    <property type="protein sequence ID" value="AHY47200.1"/>
    <property type="molecule type" value="Genomic_DNA"/>
</dbReference>
<evidence type="ECO:0000256" key="3">
    <source>
        <dbReference type="ARBA" id="ARBA00022884"/>
    </source>
</evidence>
<dbReference type="eggNOG" id="COG0100">
    <property type="taxonomic scope" value="Bacteria"/>
</dbReference>
<feature type="region of interest" description="Disordered" evidence="7">
    <location>
        <begin position="1"/>
        <end position="26"/>
    </location>
</feature>
<accession>A0A023X5C4</accession>
<organism evidence="8 10">
    <name type="scientific">Rubrobacter radiotolerans</name>
    <name type="common">Arthrobacter radiotolerans</name>
    <dbReference type="NCBI Taxonomy" id="42256"/>
    <lineage>
        <taxon>Bacteria</taxon>
        <taxon>Bacillati</taxon>
        <taxon>Actinomycetota</taxon>
        <taxon>Rubrobacteria</taxon>
        <taxon>Rubrobacterales</taxon>
        <taxon>Rubrobacteraceae</taxon>
        <taxon>Rubrobacter</taxon>
    </lineage>
</organism>
<evidence type="ECO:0000313" key="9">
    <source>
        <dbReference type="EMBL" id="MDX5894603.1"/>
    </source>
</evidence>
<evidence type="ECO:0000256" key="7">
    <source>
        <dbReference type="SAM" id="MobiDB-lite"/>
    </source>
</evidence>
<dbReference type="InterPro" id="IPR019981">
    <property type="entry name" value="Ribosomal_uS11_bac-type"/>
</dbReference>
<proteinExistence type="inferred from homology"/>
<gene>
    <name evidence="6 9" type="primary">rpsK</name>
    <name evidence="8" type="ORF">RradSPS_1917</name>
    <name evidence="9" type="ORF">SIL72_11260</name>
</gene>
<dbReference type="NCBIfam" id="TIGR03632">
    <property type="entry name" value="uS11_bact"/>
    <property type="match status" value="1"/>
</dbReference>
<keyword evidence="2 6" id="KW-0699">rRNA-binding</keyword>
<reference evidence="9" key="2">
    <citation type="submission" date="2023-11" db="EMBL/GenBank/DDBJ databases">
        <title>MicrobeMod: A computational toolkit for identifying prokaryotic methylation and restriction-modification with nanopore sequencing.</title>
        <authorList>
            <person name="Crits-Christoph A."/>
            <person name="Kang S.C."/>
            <person name="Lee H."/>
            <person name="Ostrov N."/>
        </authorList>
    </citation>
    <scope>NUCLEOTIDE SEQUENCE</scope>
    <source>
        <strain evidence="9">ATCC 51242</strain>
    </source>
</reference>
<reference evidence="8 10" key="1">
    <citation type="submission" date="2014-03" db="EMBL/GenBank/DDBJ databases">
        <title>Complete genome sequence of the Radio-Resistant Rubrobacter radiotolerans RSPS-4.</title>
        <authorList>
            <person name="Egas C.C."/>
            <person name="Barroso C.C."/>
            <person name="Froufe H.J.C."/>
            <person name="Pacheco J.J."/>
            <person name="Albuquerque L.L."/>
            <person name="da Costa M.M.S."/>
        </authorList>
    </citation>
    <scope>NUCLEOTIDE SEQUENCE [LARGE SCALE GENOMIC DNA]</scope>
    <source>
        <strain evidence="8 10">RSPS-4</strain>
    </source>
</reference>
<dbReference type="PANTHER" id="PTHR11759">
    <property type="entry name" value="40S RIBOSOMAL PROTEIN S14/30S RIBOSOMAL PROTEIN S11"/>
    <property type="match status" value="1"/>
</dbReference>
<dbReference type="InterPro" id="IPR001971">
    <property type="entry name" value="Ribosomal_uS11"/>
</dbReference>
<dbReference type="PATRIC" id="fig|42256.3.peg.1949"/>
<keyword evidence="10" id="KW-1185">Reference proteome</keyword>
<evidence type="ECO:0000256" key="5">
    <source>
        <dbReference type="ARBA" id="ARBA00023274"/>
    </source>
</evidence>
<keyword evidence="5 6" id="KW-0687">Ribonucleoprotein</keyword>
<dbReference type="GO" id="GO:0006412">
    <property type="term" value="P:translation"/>
    <property type="evidence" value="ECO:0007669"/>
    <property type="project" value="UniProtKB-UniRule"/>
</dbReference>
<evidence type="ECO:0000313" key="10">
    <source>
        <dbReference type="Proteomes" id="UP000025229"/>
    </source>
</evidence>
<dbReference type="GO" id="GO:0019843">
    <property type="term" value="F:rRNA binding"/>
    <property type="evidence" value="ECO:0007669"/>
    <property type="project" value="UniProtKB-UniRule"/>
</dbReference>
<dbReference type="Proteomes" id="UP000025229">
    <property type="component" value="Chromosome"/>
</dbReference>
<dbReference type="OrthoDB" id="9806415at2"/>
<evidence type="ECO:0000256" key="6">
    <source>
        <dbReference type="HAMAP-Rule" id="MF_01310"/>
    </source>
</evidence>
<comment type="function">
    <text evidence="6">Located on the platform of the 30S subunit, it bridges several disparate RNA helices of the 16S rRNA. Forms part of the Shine-Dalgarno cleft in the 70S ribosome.</text>
</comment>
<dbReference type="STRING" id="42256.RradSPS_1917"/>
<comment type="subunit">
    <text evidence="6">Part of the 30S ribosomal subunit. Interacts with proteins S7 and S18. Binds to IF-3.</text>
</comment>
<dbReference type="NCBIfam" id="NF003698">
    <property type="entry name" value="PRK05309.1"/>
    <property type="match status" value="1"/>
</dbReference>
<sequence>MGRQRQQRGGGRGRQSASRSRRRVRKNISTGIVHIKSSFNNTIVSVSDTEGNVIAWESAGALGFKGSRKSTPYAAQMTAESVANKAMEQGMRRVDIHVKGHGSGRDMAARTFQSMGIEVLGIKDVTGQPHNGCRPPKRRRG</sequence>
<evidence type="ECO:0000256" key="1">
    <source>
        <dbReference type="ARBA" id="ARBA00006194"/>
    </source>
</evidence>
<dbReference type="HAMAP" id="MF_01310">
    <property type="entry name" value="Ribosomal_uS11"/>
    <property type="match status" value="1"/>
</dbReference>
<dbReference type="PIRSF" id="PIRSF002131">
    <property type="entry name" value="Ribosomal_S11"/>
    <property type="match status" value="1"/>
</dbReference>
<comment type="similarity">
    <text evidence="1 6">Belongs to the universal ribosomal protein uS11 family.</text>
</comment>
<dbReference type="Pfam" id="PF00411">
    <property type="entry name" value="Ribosomal_S11"/>
    <property type="match status" value="1"/>
</dbReference>
<evidence type="ECO:0000256" key="4">
    <source>
        <dbReference type="ARBA" id="ARBA00022980"/>
    </source>
</evidence>
<evidence type="ECO:0000256" key="2">
    <source>
        <dbReference type="ARBA" id="ARBA00022730"/>
    </source>
</evidence>
<dbReference type="KEGG" id="rrd:RradSPS_1917"/>
<keyword evidence="4 6" id="KW-0689">Ribosomal protein</keyword>
<dbReference type="SUPFAM" id="SSF53137">
    <property type="entry name" value="Translational machinery components"/>
    <property type="match status" value="1"/>
</dbReference>
<dbReference type="RefSeq" id="WP_038682300.1">
    <property type="nucleotide sequence ID" value="NZ_CP007514.1"/>
</dbReference>
<dbReference type="GO" id="GO:0003735">
    <property type="term" value="F:structural constituent of ribosome"/>
    <property type="evidence" value="ECO:0007669"/>
    <property type="project" value="InterPro"/>
</dbReference>
<protein>
    <recommendedName>
        <fullName evidence="6">Small ribosomal subunit protein uS11</fullName>
    </recommendedName>
</protein>
<dbReference type="GO" id="GO:1990904">
    <property type="term" value="C:ribonucleoprotein complex"/>
    <property type="evidence" value="ECO:0007669"/>
    <property type="project" value="UniProtKB-KW"/>
</dbReference>
<dbReference type="HOGENOM" id="CLU_072439_5_0_11"/>
<evidence type="ECO:0000313" key="8">
    <source>
        <dbReference type="EMBL" id="AHY47200.1"/>
    </source>
</evidence>